<sequence length="75" mass="8259">MVTTTLLTGMVFTSQVGATIALDRTRIIFNGADKSVSLSISNQNKELPYLAQGWLENEQGEKIETPLIVLPPIQR</sequence>
<dbReference type="GO" id="GO:0030288">
    <property type="term" value="C:outer membrane-bounded periplasmic space"/>
    <property type="evidence" value="ECO:0007669"/>
    <property type="project" value="InterPro"/>
</dbReference>
<dbReference type="EMBL" id="JAWZZT010002043">
    <property type="protein sequence ID" value="MDX7019416.1"/>
    <property type="molecule type" value="Genomic_DNA"/>
</dbReference>
<protein>
    <submittedName>
        <fullName evidence="2">Fimbria/pilus periplasmic chaperone</fullName>
    </submittedName>
</protein>
<gene>
    <name evidence="2" type="ORF">SJ059_33880</name>
</gene>
<dbReference type="InterPro" id="IPR016147">
    <property type="entry name" value="Pili_assmbl_chaperone_N"/>
</dbReference>
<dbReference type="Pfam" id="PF00345">
    <property type="entry name" value="PapD_N"/>
    <property type="match status" value="1"/>
</dbReference>
<dbReference type="GO" id="GO:0071555">
    <property type="term" value="P:cell wall organization"/>
    <property type="evidence" value="ECO:0007669"/>
    <property type="project" value="InterPro"/>
</dbReference>
<evidence type="ECO:0000313" key="3">
    <source>
        <dbReference type="Proteomes" id="UP001279012"/>
    </source>
</evidence>
<proteinExistence type="predicted"/>
<dbReference type="SUPFAM" id="SSF49354">
    <property type="entry name" value="PapD-like"/>
    <property type="match status" value="1"/>
</dbReference>
<organism evidence="2 3">
    <name type="scientific">Klebsiella aerogenes</name>
    <name type="common">Enterobacter aerogenes</name>
    <dbReference type="NCBI Taxonomy" id="548"/>
    <lineage>
        <taxon>Bacteria</taxon>
        <taxon>Pseudomonadati</taxon>
        <taxon>Pseudomonadota</taxon>
        <taxon>Gammaproteobacteria</taxon>
        <taxon>Enterobacterales</taxon>
        <taxon>Enterobacteriaceae</taxon>
        <taxon>Klebsiella/Raoultella group</taxon>
        <taxon>Klebsiella</taxon>
    </lineage>
</organism>
<feature type="non-terminal residue" evidence="2">
    <location>
        <position position="75"/>
    </location>
</feature>
<dbReference type="PANTHER" id="PTHR30251">
    <property type="entry name" value="PILUS ASSEMBLY CHAPERONE"/>
    <property type="match status" value="1"/>
</dbReference>
<dbReference type="Proteomes" id="UP001279012">
    <property type="component" value="Unassembled WGS sequence"/>
</dbReference>
<name>A0AAW9EHR2_KLEAE</name>
<dbReference type="AlphaFoldDB" id="A0AAW9EHR2"/>
<reference evidence="2" key="1">
    <citation type="submission" date="2023-11" db="EMBL/GenBank/DDBJ databases">
        <title>Detection of rare carbapenemases in Enterobacterales - comparison of two colorimetric and two CIM-based carbapenemase assays.</title>
        <authorList>
            <person name="Schaffarczyk L."/>
            <person name="Noster J."/>
            <person name="Stelzer Y."/>
            <person name="Sattler J."/>
            <person name="Gatermann S."/>
            <person name="Hamprecht A."/>
        </authorList>
    </citation>
    <scope>NUCLEOTIDE SEQUENCE</scope>
    <source>
        <strain evidence="2">CIM-Cont-037</strain>
    </source>
</reference>
<dbReference type="Gene3D" id="2.60.40.10">
    <property type="entry name" value="Immunoglobulins"/>
    <property type="match status" value="1"/>
</dbReference>
<dbReference type="InterPro" id="IPR013783">
    <property type="entry name" value="Ig-like_fold"/>
</dbReference>
<evidence type="ECO:0000313" key="2">
    <source>
        <dbReference type="EMBL" id="MDX7019416.1"/>
    </source>
</evidence>
<evidence type="ECO:0000259" key="1">
    <source>
        <dbReference type="Pfam" id="PF00345"/>
    </source>
</evidence>
<feature type="domain" description="Pili assembly chaperone N-terminal" evidence="1">
    <location>
        <begin position="20"/>
        <end position="75"/>
    </location>
</feature>
<dbReference type="InterPro" id="IPR008962">
    <property type="entry name" value="PapD-like_sf"/>
</dbReference>
<accession>A0AAW9EHR2</accession>
<dbReference type="PANTHER" id="PTHR30251:SF5">
    <property type="entry name" value="FIMBRIAL CHAPARONE PROTEIN"/>
    <property type="match status" value="1"/>
</dbReference>
<comment type="caution">
    <text evidence="2">The sequence shown here is derived from an EMBL/GenBank/DDBJ whole genome shotgun (WGS) entry which is preliminary data.</text>
</comment>
<dbReference type="InterPro" id="IPR050643">
    <property type="entry name" value="Periplasmic_pilus_chap"/>
</dbReference>